<name>A0A316U2P6_9BASI</name>
<feature type="compositionally biased region" description="Low complexity" evidence="1">
    <location>
        <begin position="209"/>
        <end position="220"/>
    </location>
</feature>
<feature type="region of interest" description="Disordered" evidence="1">
    <location>
        <begin position="84"/>
        <end position="255"/>
    </location>
</feature>
<evidence type="ECO:0000256" key="1">
    <source>
        <dbReference type="SAM" id="MobiDB-lite"/>
    </source>
</evidence>
<feature type="region of interest" description="Disordered" evidence="1">
    <location>
        <begin position="1121"/>
        <end position="1196"/>
    </location>
</feature>
<feature type="region of interest" description="Disordered" evidence="1">
    <location>
        <begin position="291"/>
        <end position="340"/>
    </location>
</feature>
<feature type="compositionally biased region" description="Polar residues" evidence="1">
    <location>
        <begin position="498"/>
        <end position="523"/>
    </location>
</feature>
<feature type="compositionally biased region" description="Polar residues" evidence="1">
    <location>
        <begin position="169"/>
        <end position="184"/>
    </location>
</feature>
<feature type="compositionally biased region" description="Basic residues" evidence="1">
    <location>
        <begin position="970"/>
        <end position="981"/>
    </location>
</feature>
<feature type="region of interest" description="Disordered" evidence="1">
    <location>
        <begin position="1"/>
        <end position="32"/>
    </location>
</feature>
<feature type="compositionally biased region" description="Basic and acidic residues" evidence="1">
    <location>
        <begin position="782"/>
        <end position="795"/>
    </location>
</feature>
<feature type="region of interest" description="Disordered" evidence="1">
    <location>
        <begin position="653"/>
        <end position="680"/>
    </location>
</feature>
<dbReference type="EMBL" id="KZ819331">
    <property type="protein sequence ID" value="PWN19450.1"/>
    <property type="molecule type" value="Genomic_DNA"/>
</dbReference>
<feature type="compositionally biased region" description="Polar residues" evidence="1">
    <location>
        <begin position="703"/>
        <end position="713"/>
    </location>
</feature>
<feature type="compositionally biased region" description="Low complexity" evidence="1">
    <location>
        <begin position="10"/>
        <end position="32"/>
    </location>
</feature>
<feature type="region of interest" description="Disordered" evidence="1">
    <location>
        <begin position="599"/>
        <end position="629"/>
    </location>
</feature>
<feature type="region of interest" description="Disordered" evidence="1">
    <location>
        <begin position="538"/>
        <end position="573"/>
    </location>
</feature>
<feature type="compositionally biased region" description="Low complexity" evidence="1">
    <location>
        <begin position="1240"/>
        <end position="1251"/>
    </location>
</feature>
<dbReference type="RefSeq" id="XP_025346610.1">
    <property type="nucleotide sequence ID" value="XM_025492917.1"/>
</dbReference>
<accession>A0A316U2P6</accession>
<evidence type="ECO:0000313" key="2">
    <source>
        <dbReference type="EMBL" id="PWN19450.1"/>
    </source>
</evidence>
<feature type="compositionally biased region" description="Basic residues" evidence="1">
    <location>
        <begin position="1273"/>
        <end position="1288"/>
    </location>
</feature>
<feature type="compositionally biased region" description="Low complexity" evidence="1">
    <location>
        <begin position="291"/>
        <end position="321"/>
    </location>
</feature>
<feature type="compositionally biased region" description="Polar residues" evidence="1">
    <location>
        <begin position="1187"/>
        <end position="1196"/>
    </location>
</feature>
<dbReference type="GeneID" id="37014651"/>
<feature type="region of interest" description="Disordered" evidence="1">
    <location>
        <begin position="701"/>
        <end position="744"/>
    </location>
</feature>
<feature type="region of interest" description="Disordered" evidence="1">
    <location>
        <begin position="1235"/>
        <end position="1288"/>
    </location>
</feature>
<feature type="compositionally biased region" description="Polar residues" evidence="1">
    <location>
        <begin position="599"/>
        <end position="614"/>
    </location>
</feature>
<dbReference type="OrthoDB" id="3360637at2759"/>
<feature type="region of interest" description="Disordered" evidence="1">
    <location>
        <begin position="767"/>
        <end position="995"/>
    </location>
</feature>
<feature type="region of interest" description="Disordered" evidence="1">
    <location>
        <begin position="493"/>
        <end position="523"/>
    </location>
</feature>
<feature type="compositionally biased region" description="Basic and acidic residues" evidence="1">
    <location>
        <begin position="851"/>
        <end position="869"/>
    </location>
</feature>
<feature type="compositionally biased region" description="Basic and acidic residues" evidence="1">
    <location>
        <begin position="1061"/>
        <end position="1084"/>
    </location>
</feature>
<gene>
    <name evidence="2" type="ORF">BCV69DRAFT_284078</name>
</gene>
<feature type="compositionally biased region" description="Low complexity" evidence="1">
    <location>
        <begin position="1177"/>
        <end position="1186"/>
    </location>
</feature>
<feature type="compositionally biased region" description="Polar residues" evidence="1">
    <location>
        <begin position="93"/>
        <end position="108"/>
    </location>
</feature>
<feature type="compositionally biased region" description="Low complexity" evidence="1">
    <location>
        <begin position="917"/>
        <end position="928"/>
    </location>
</feature>
<feature type="compositionally biased region" description="Low complexity" evidence="1">
    <location>
        <begin position="133"/>
        <end position="143"/>
    </location>
</feature>
<keyword evidence="3" id="KW-1185">Reference proteome</keyword>
<evidence type="ECO:0000313" key="3">
    <source>
        <dbReference type="Proteomes" id="UP000245942"/>
    </source>
</evidence>
<proteinExistence type="predicted"/>
<protein>
    <submittedName>
        <fullName evidence="2">Uncharacterized protein</fullName>
    </submittedName>
</protein>
<feature type="compositionally biased region" description="Polar residues" evidence="1">
    <location>
        <begin position="823"/>
        <end position="840"/>
    </location>
</feature>
<feature type="region of interest" description="Disordered" evidence="1">
    <location>
        <begin position="376"/>
        <end position="427"/>
    </location>
</feature>
<reference evidence="2 3" key="1">
    <citation type="journal article" date="2018" name="Mol. Biol. Evol.">
        <title>Broad Genomic Sampling Reveals a Smut Pathogenic Ancestry of the Fungal Clade Ustilaginomycotina.</title>
        <authorList>
            <person name="Kijpornyongpan T."/>
            <person name="Mondo S.J."/>
            <person name="Barry K."/>
            <person name="Sandor L."/>
            <person name="Lee J."/>
            <person name="Lipzen A."/>
            <person name="Pangilinan J."/>
            <person name="LaButti K."/>
            <person name="Hainaut M."/>
            <person name="Henrissat B."/>
            <person name="Grigoriev I.V."/>
            <person name="Spatafora J.W."/>
            <person name="Aime M.C."/>
        </authorList>
    </citation>
    <scope>NUCLEOTIDE SEQUENCE [LARGE SCALE GENOMIC DNA]</scope>
    <source>
        <strain evidence="2 3">MCA 4718</strain>
    </source>
</reference>
<dbReference type="Proteomes" id="UP000245942">
    <property type="component" value="Unassembled WGS sequence"/>
</dbReference>
<feature type="region of interest" description="Disordered" evidence="1">
    <location>
        <begin position="1046"/>
        <end position="1106"/>
    </location>
</feature>
<feature type="compositionally biased region" description="Low complexity" evidence="1">
    <location>
        <begin position="400"/>
        <end position="411"/>
    </location>
</feature>
<feature type="compositionally biased region" description="Basic and acidic residues" evidence="1">
    <location>
        <begin position="388"/>
        <end position="397"/>
    </location>
</feature>
<feature type="compositionally biased region" description="Low complexity" evidence="1">
    <location>
        <begin position="714"/>
        <end position="725"/>
    </location>
</feature>
<sequence>MSPGGSTTKASPYSSAAVAPSSASYTPPSTIPGEAQRIIAGLIPEKHHLQTQPLSSIAAGKRPERRLYVDVDAATTGKVLPSHGLLTAKAPHSATNQYTGTATSSKDTPSLYKISRGRSANVSPSRRWDRRGASATVLSSTSGSGSGSGSGASGAESEMTVAGARADATSRQSLATSASQNQPASRLLLATQLPDLRPSLPRKPKSSRSRTSSARPLTASLPVAEEVDSDELTSSDEEGAHASRLARSRRASLERDRQRGMRILHAAARREMSEKSLSKEDLVLVCPSPEFTSASTSASATPTTPDELSDPSSAMSRSPSSEVEFLAVPSPDPMRRSRLHSEQGEAAFFGLADDEEDPTAAALSAQAFSAALLRRRRSRTRSGSGHGLHVEGTERKSANSLPSSRRPSIPSNVDHPAVRTSTSVPTRESTVLGFAPVSAGTASLGRRFGSPPRRLPWALSMSFGQAEKTAGDMLSGTSIASVEDYLKLDPVDWDDNDISNNKPARRSSVVSIRPGQSSLSNGGDATVAALEATSLLDEEEPSAAAPAVKQHPDSSVAEKQHKDLSDSEHEAARRSGFAMAYQHRLSNLQSQLRVLSNIASPASSTPPTGEAGSQPSPSPSAAVTDESRSSLLASSWRQIARLPNLFFPGARDQTGIASAPRSDESPSATTDGALVRSQSEEDILENASLSLSSLVSSPEASSITLSSDATQAQRSSNRRSSFTSRGVVSPLEGDKDPGAYVSGLGQSIDPDIELSSVVHLQAFRARGRSVDTSGGRHRKRFPIVDERATASDSERSPILAAKQKDDAPPALVLSSDTALVGTASRQAEASQRTNVKSRASFNLHDDETEEEGRKEDSQISRDTCHRDTSPSRSASLRTKVPDEDGFITISHHRRAARSRDAVRASRPAAEAPVPQNFSAFEGASGSGSSDEERPRVSKFILSESDDAEQGSSAPRTRVDSDDDQTSGRGRAGRGGRGRSRQASREMNVAPTRSRQCAVGLFTGRRASLTEEGPASMRSIRSSPNLTYAKVAANGNAVAKQHAGTCINADVGPSARPSMIRQRSEQGHSSDERSRSGRGRGDDVKVTSCSFSSDEHPRNSLPRSASSSGLLEIVKSGSLLKQKPLLSAPTGPGMSLPGSRRDASSRRTTFGLEGNLPGSSSAPSEAEGLSPSAVDIHQPSPQDQQSSGDVLNQPSARPTLLSNSAHLLMLSLELEMMRAQKITAPLKVRWVRQRMSVNPTSSPASSSSSSSSDGERGRDVAPRCQSGASTSHRYQPRRASRLRHFTTSA</sequence>
<feature type="compositionally biased region" description="Basic and acidic residues" evidence="1">
    <location>
        <begin position="550"/>
        <end position="573"/>
    </location>
</feature>
<feature type="compositionally biased region" description="Acidic residues" evidence="1">
    <location>
        <begin position="225"/>
        <end position="237"/>
    </location>
</feature>
<organism evidence="2 3">
    <name type="scientific">Pseudomicrostroma glucosiphilum</name>
    <dbReference type="NCBI Taxonomy" id="1684307"/>
    <lineage>
        <taxon>Eukaryota</taxon>
        <taxon>Fungi</taxon>
        <taxon>Dikarya</taxon>
        <taxon>Basidiomycota</taxon>
        <taxon>Ustilaginomycotina</taxon>
        <taxon>Exobasidiomycetes</taxon>
        <taxon>Microstromatales</taxon>
        <taxon>Microstromatales incertae sedis</taxon>
        <taxon>Pseudomicrostroma</taxon>
    </lineage>
</organism>